<comment type="caution">
    <text evidence="5">The sequence shown here is derived from an EMBL/GenBank/DDBJ whole genome shotgun (WGS) entry which is preliminary data.</text>
</comment>
<sequence>MHALSTSSTPDSAADSTAMAERVRSVLLDSGLDGTVFAARLGVPYSTMRAYLSGARAPSIEFVTAAWRHMGVNTTWLLTGEGAMKAEEAPAPSSHMAEAFVSVPLLPVTASAGPGVVNEPAAQYLVPGLAFSRDWISSRRLNPQNLRVIEVRGASMEGVLSDGDKVLIDMSDTAPKSGFVYVLRQGDELLVKYCQLLPGGLLRVSSANPTYAPYDVDLAKTPDVQIVGRVVASMHEW</sequence>
<accession>A0ABS5E003</accession>
<keyword evidence="2" id="KW-0238">DNA-binding</keyword>
<evidence type="ECO:0000256" key="1">
    <source>
        <dbReference type="ARBA" id="ARBA00023015"/>
    </source>
</evidence>
<keyword evidence="3" id="KW-0804">Transcription</keyword>
<feature type="domain" description="HTH cro/C1-type" evidence="4">
    <location>
        <begin position="22"/>
        <end position="77"/>
    </location>
</feature>
<dbReference type="InterPro" id="IPR001387">
    <property type="entry name" value="Cro/C1-type_HTH"/>
</dbReference>
<evidence type="ECO:0000313" key="5">
    <source>
        <dbReference type="EMBL" id="MBQ0936729.1"/>
    </source>
</evidence>
<keyword evidence="1" id="KW-0805">Transcription regulation</keyword>
<dbReference type="PANTHER" id="PTHR40661:SF3">
    <property type="entry name" value="FELS-1 PROPHAGE TRANSCRIPTIONAL REGULATOR"/>
    <property type="match status" value="1"/>
</dbReference>
<dbReference type="InterPro" id="IPR010982">
    <property type="entry name" value="Lambda_DNA-bd_dom_sf"/>
</dbReference>
<dbReference type="Pfam" id="PF00717">
    <property type="entry name" value="Peptidase_S24"/>
    <property type="match status" value="1"/>
</dbReference>
<proteinExistence type="predicted"/>
<dbReference type="SUPFAM" id="SSF51306">
    <property type="entry name" value="LexA/Signal peptidase"/>
    <property type="match status" value="1"/>
</dbReference>
<dbReference type="InterPro" id="IPR039418">
    <property type="entry name" value="LexA-like"/>
</dbReference>
<dbReference type="SUPFAM" id="SSF47413">
    <property type="entry name" value="lambda repressor-like DNA-binding domains"/>
    <property type="match status" value="1"/>
</dbReference>
<dbReference type="InterPro" id="IPR036286">
    <property type="entry name" value="LexA/Signal_pep-like_sf"/>
</dbReference>
<evidence type="ECO:0000256" key="2">
    <source>
        <dbReference type="ARBA" id="ARBA00023125"/>
    </source>
</evidence>
<evidence type="ECO:0000259" key="4">
    <source>
        <dbReference type="SMART" id="SM00530"/>
    </source>
</evidence>
<dbReference type="RefSeq" id="WP_210810119.1">
    <property type="nucleotide sequence ID" value="NZ_JAGQDG010000006.1"/>
</dbReference>
<organism evidence="5 6">
    <name type="scientific">Ideonella paludis</name>
    <dbReference type="NCBI Taxonomy" id="1233411"/>
    <lineage>
        <taxon>Bacteria</taxon>
        <taxon>Pseudomonadati</taxon>
        <taxon>Pseudomonadota</taxon>
        <taxon>Betaproteobacteria</taxon>
        <taxon>Burkholderiales</taxon>
        <taxon>Sphaerotilaceae</taxon>
        <taxon>Ideonella</taxon>
    </lineage>
</organism>
<dbReference type="EMBL" id="JAGQDG010000006">
    <property type="protein sequence ID" value="MBQ0936729.1"/>
    <property type="molecule type" value="Genomic_DNA"/>
</dbReference>
<evidence type="ECO:0000313" key="6">
    <source>
        <dbReference type="Proteomes" id="UP000672097"/>
    </source>
</evidence>
<evidence type="ECO:0000256" key="3">
    <source>
        <dbReference type="ARBA" id="ARBA00023163"/>
    </source>
</evidence>
<dbReference type="SMART" id="SM00530">
    <property type="entry name" value="HTH_XRE"/>
    <property type="match status" value="1"/>
</dbReference>
<protein>
    <submittedName>
        <fullName evidence="5">Helix-turn-helix transcriptional regulator</fullName>
    </submittedName>
</protein>
<reference evidence="5 6" key="1">
    <citation type="submission" date="2021-04" db="EMBL/GenBank/DDBJ databases">
        <title>The genome sequence of type strain Ideonella paludis KCTC 32238.</title>
        <authorList>
            <person name="Liu Y."/>
        </authorList>
    </citation>
    <scope>NUCLEOTIDE SEQUENCE [LARGE SCALE GENOMIC DNA]</scope>
    <source>
        <strain evidence="5 6">KCTC 32238</strain>
    </source>
</reference>
<name>A0ABS5E003_9BURK</name>
<dbReference type="PANTHER" id="PTHR40661">
    <property type="match status" value="1"/>
</dbReference>
<dbReference type="Proteomes" id="UP000672097">
    <property type="component" value="Unassembled WGS sequence"/>
</dbReference>
<dbReference type="CDD" id="cd06529">
    <property type="entry name" value="S24_LexA-like"/>
    <property type="match status" value="1"/>
</dbReference>
<dbReference type="InterPro" id="IPR015927">
    <property type="entry name" value="Peptidase_S24_S26A/B/C"/>
</dbReference>
<gene>
    <name evidence="5" type="ORF">KAK11_15455</name>
</gene>
<dbReference type="Gene3D" id="2.10.109.10">
    <property type="entry name" value="Umud Fragment, subunit A"/>
    <property type="match status" value="1"/>
</dbReference>
<keyword evidence="6" id="KW-1185">Reference proteome</keyword>
<dbReference type="CDD" id="cd00093">
    <property type="entry name" value="HTH_XRE"/>
    <property type="match status" value="1"/>
</dbReference>
<dbReference type="Gene3D" id="1.10.260.40">
    <property type="entry name" value="lambda repressor-like DNA-binding domains"/>
    <property type="match status" value="1"/>
</dbReference>